<keyword evidence="4 12" id="KW-0597">Phosphoprotein</keyword>
<evidence type="ECO:0000256" key="11">
    <source>
        <dbReference type="ARBA" id="ARBA00023306"/>
    </source>
</evidence>
<reference evidence="18 19" key="1">
    <citation type="journal article" date="2013" name="Genome Announc.">
        <title>Draft genome sequences for three mercury-methylating, sulfate-reducing bacteria.</title>
        <authorList>
            <person name="Brown S.D."/>
            <person name="Hurt R.A.Jr."/>
            <person name="Gilmour C.C."/>
            <person name="Elias D.A."/>
        </authorList>
    </citation>
    <scope>NUCLEOTIDE SEQUENCE [LARGE SCALE GENOMIC DNA]</scope>
    <source>
        <strain evidence="18 19">DSM 2059</strain>
    </source>
</reference>
<dbReference type="Gene3D" id="1.10.287.130">
    <property type="match status" value="1"/>
</dbReference>
<dbReference type="Pfam" id="PF02518">
    <property type="entry name" value="HATPase_c"/>
    <property type="match status" value="1"/>
</dbReference>
<keyword evidence="6" id="KW-0547">Nucleotide-binding</keyword>
<evidence type="ECO:0000256" key="6">
    <source>
        <dbReference type="ARBA" id="ARBA00022741"/>
    </source>
</evidence>
<accession>S7V0K4</accession>
<dbReference type="eggNOG" id="COG5002">
    <property type="taxonomic scope" value="Bacteria"/>
</dbReference>
<dbReference type="SUPFAM" id="SSF158472">
    <property type="entry name" value="HAMP domain-like"/>
    <property type="match status" value="1"/>
</dbReference>
<keyword evidence="10 14" id="KW-0472">Membrane</keyword>
<dbReference type="GO" id="GO:0000155">
    <property type="term" value="F:phosphorelay sensor kinase activity"/>
    <property type="evidence" value="ECO:0007669"/>
    <property type="project" value="InterPro"/>
</dbReference>
<dbReference type="InterPro" id="IPR036890">
    <property type="entry name" value="HATPase_C_sf"/>
</dbReference>
<evidence type="ECO:0000256" key="5">
    <source>
        <dbReference type="ARBA" id="ARBA00022679"/>
    </source>
</evidence>
<evidence type="ECO:0000256" key="1">
    <source>
        <dbReference type="ARBA" id="ARBA00000085"/>
    </source>
</evidence>
<dbReference type="Proteomes" id="UP000014977">
    <property type="component" value="Unassembled WGS sequence"/>
</dbReference>
<dbReference type="Gene3D" id="6.10.340.10">
    <property type="match status" value="1"/>
</dbReference>
<dbReference type="GO" id="GO:0016020">
    <property type="term" value="C:membrane"/>
    <property type="evidence" value="ECO:0007669"/>
    <property type="project" value="UniProtKB-SubCell"/>
</dbReference>
<keyword evidence="8" id="KW-0067">ATP-binding</keyword>
<comment type="caution">
    <text evidence="18">The sequence shown here is derived from an EMBL/GenBank/DDBJ whole genome shotgun (WGS) entry which is preliminary data.</text>
</comment>
<dbReference type="SMART" id="SM00448">
    <property type="entry name" value="REC"/>
    <property type="match status" value="1"/>
</dbReference>
<dbReference type="CDD" id="cd17546">
    <property type="entry name" value="REC_hyHK_CKI1_RcsC-like"/>
    <property type="match status" value="1"/>
</dbReference>
<evidence type="ECO:0000256" key="9">
    <source>
        <dbReference type="ARBA" id="ARBA00023012"/>
    </source>
</evidence>
<sequence length="775" mass="87278">MHRFRTSIKQKLILIILCTSGITLLLASVAFVTIGVISFRENLIKDLSTLAKVVGINSEGALVFDDRFTAERHLSAFRANTGIVYACIYRADGTVFAAYAASEGGNAVRPPQIQGTSHYFEGDYLFLFQEILIDEEKIGTVFIQHDLDEIRSQLARYIAIVCVIILMAFLVALMLSSLLQRIISIPILNLAQTAKLISQKKDYSVRAEKFQRDDEIGVLIDGFNEMLTEIQSQQSELKEHREHLEDLVVKRTHALRESVTAFKKAKEAAETANRAKSEFLANMSHEIRTPMNAVLGFTDLLYSLISDPKQRSYLDAIRSSGKSLLTLINDILDLSKIEARKMELQYEPVNLAAVFDEIRDIFSLKIKDKGLEFITEIDSDIPEYLLLDEVRLRQILFNLMGNAVKFTVSGHIRLYAEKLDRAEDEGKLDLLMAVEDTGIGIQPESRETIFEAFKQQDGQSTKQYGGTGLGLTITKRLVEMMGGRITVRSEIGRGSTFEMIFNGVAWDTARAEAQTYGADGRRAIAFEPSTVLVVDDIKANRNLVKAYLQDTPIRFVEASNGEEAVSLAKKEKPDIILMDIRMPVMDGCDATQLIRDDEASRNIPIIALTASSMRSEQEKIRRCGFDGLLIKPFKKEDLVRRLSHFIQYDKASISEEESREDVTDKPDVGDDEWVSPEILAGLPGLIQELESTYHELWEKARSNGFFEDIGAFAKEIQKAGEAHQFELLREFGSNLEAQVSSFDIERINVTMDTYPNLVQKIKNLYRRNVEETGNA</sequence>
<dbReference type="Pfam" id="PF00512">
    <property type="entry name" value="HisKA"/>
    <property type="match status" value="1"/>
</dbReference>
<dbReference type="InterPro" id="IPR001789">
    <property type="entry name" value="Sig_transdc_resp-reg_receiver"/>
</dbReference>
<evidence type="ECO:0000256" key="14">
    <source>
        <dbReference type="SAM" id="Phobius"/>
    </source>
</evidence>
<feature type="transmembrane region" description="Helical" evidence="14">
    <location>
        <begin position="154"/>
        <end position="175"/>
    </location>
</feature>
<proteinExistence type="predicted"/>
<comment type="subcellular location">
    <subcellularLocation>
        <location evidence="2">Membrane</location>
    </subcellularLocation>
</comment>
<dbReference type="CDD" id="cd06225">
    <property type="entry name" value="HAMP"/>
    <property type="match status" value="1"/>
</dbReference>
<evidence type="ECO:0000256" key="7">
    <source>
        <dbReference type="ARBA" id="ARBA00022777"/>
    </source>
</evidence>
<dbReference type="Gene3D" id="3.30.565.10">
    <property type="entry name" value="Histidine kinase-like ATPase, C-terminal domain"/>
    <property type="match status" value="1"/>
</dbReference>
<dbReference type="SMART" id="SM00388">
    <property type="entry name" value="HisKA"/>
    <property type="match status" value="1"/>
</dbReference>
<evidence type="ECO:0000256" key="2">
    <source>
        <dbReference type="ARBA" id="ARBA00004370"/>
    </source>
</evidence>
<dbReference type="InterPro" id="IPR033417">
    <property type="entry name" value="CHASE8"/>
</dbReference>
<evidence type="ECO:0000256" key="13">
    <source>
        <dbReference type="SAM" id="Coils"/>
    </source>
</evidence>
<feature type="transmembrane region" description="Helical" evidence="14">
    <location>
        <begin position="12"/>
        <end position="39"/>
    </location>
</feature>
<dbReference type="PROSITE" id="PS50109">
    <property type="entry name" value="HIS_KIN"/>
    <property type="match status" value="1"/>
</dbReference>
<dbReference type="SMART" id="SM00304">
    <property type="entry name" value="HAMP"/>
    <property type="match status" value="1"/>
</dbReference>
<dbReference type="PATRIC" id="fig|1121405.3.peg.2088"/>
<dbReference type="RefSeq" id="WP_020877210.1">
    <property type="nucleotide sequence ID" value="NZ_ATHJ01000086.1"/>
</dbReference>
<evidence type="ECO:0000256" key="8">
    <source>
        <dbReference type="ARBA" id="ARBA00022840"/>
    </source>
</evidence>
<dbReference type="InterPro" id="IPR003660">
    <property type="entry name" value="HAMP_dom"/>
</dbReference>
<name>S7V0K4_DESML</name>
<dbReference type="Pfam" id="PF00072">
    <property type="entry name" value="Response_reg"/>
    <property type="match status" value="1"/>
</dbReference>
<keyword evidence="9" id="KW-0902">Two-component regulatory system</keyword>
<dbReference type="PROSITE" id="PS50110">
    <property type="entry name" value="RESPONSE_REGULATORY"/>
    <property type="match status" value="1"/>
</dbReference>
<dbReference type="InterPro" id="IPR036097">
    <property type="entry name" value="HisK_dim/P_sf"/>
</dbReference>
<evidence type="ECO:0000256" key="10">
    <source>
        <dbReference type="ARBA" id="ARBA00023136"/>
    </source>
</evidence>
<feature type="domain" description="HAMP" evidence="17">
    <location>
        <begin position="181"/>
        <end position="235"/>
    </location>
</feature>
<dbReference type="FunFam" id="1.10.287.130:FF:000038">
    <property type="entry name" value="Sensory transduction histidine kinase"/>
    <property type="match status" value="1"/>
</dbReference>
<keyword evidence="13" id="KW-0175">Coiled coil</keyword>
<dbReference type="EMBL" id="ATHJ01000086">
    <property type="protein sequence ID" value="EPR40024.1"/>
    <property type="molecule type" value="Genomic_DNA"/>
</dbReference>
<keyword evidence="7 18" id="KW-0418">Kinase</keyword>
<dbReference type="InterPro" id="IPR004358">
    <property type="entry name" value="Sig_transdc_His_kin-like_C"/>
</dbReference>
<protein>
    <recommendedName>
        <fullName evidence="3">histidine kinase</fullName>
        <ecNumber evidence="3">2.7.13.3</ecNumber>
    </recommendedName>
</protein>
<dbReference type="Gene3D" id="3.40.50.2300">
    <property type="match status" value="1"/>
</dbReference>
<dbReference type="Pfam" id="PF00672">
    <property type="entry name" value="HAMP"/>
    <property type="match status" value="1"/>
</dbReference>
<evidence type="ECO:0000313" key="19">
    <source>
        <dbReference type="Proteomes" id="UP000014977"/>
    </source>
</evidence>
<evidence type="ECO:0000259" key="15">
    <source>
        <dbReference type="PROSITE" id="PS50109"/>
    </source>
</evidence>
<dbReference type="InterPro" id="IPR003594">
    <property type="entry name" value="HATPase_dom"/>
</dbReference>
<dbReference type="SUPFAM" id="SSF55874">
    <property type="entry name" value="ATPase domain of HSP90 chaperone/DNA topoisomerase II/histidine kinase"/>
    <property type="match status" value="1"/>
</dbReference>
<evidence type="ECO:0000259" key="16">
    <source>
        <dbReference type="PROSITE" id="PS50110"/>
    </source>
</evidence>
<dbReference type="PROSITE" id="PS50885">
    <property type="entry name" value="HAMP"/>
    <property type="match status" value="1"/>
</dbReference>
<dbReference type="EC" id="2.7.13.3" evidence="3"/>
<dbReference type="AlphaFoldDB" id="S7V0K4"/>
<evidence type="ECO:0000256" key="4">
    <source>
        <dbReference type="ARBA" id="ARBA00022553"/>
    </source>
</evidence>
<dbReference type="InterPro" id="IPR005467">
    <property type="entry name" value="His_kinase_dom"/>
</dbReference>
<evidence type="ECO:0000256" key="3">
    <source>
        <dbReference type="ARBA" id="ARBA00012438"/>
    </source>
</evidence>
<dbReference type="OrthoDB" id="9810730at2"/>
<keyword evidence="11" id="KW-0131">Cell cycle</keyword>
<dbReference type="GO" id="GO:0005524">
    <property type="term" value="F:ATP binding"/>
    <property type="evidence" value="ECO:0007669"/>
    <property type="project" value="UniProtKB-KW"/>
</dbReference>
<feature type="domain" description="Histidine kinase" evidence="15">
    <location>
        <begin position="282"/>
        <end position="505"/>
    </location>
</feature>
<evidence type="ECO:0000313" key="18">
    <source>
        <dbReference type="EMBL" id="EPR40024.1"/>
    </source>
</evidence>
<organism evidence="18 19">
    <name type="scientific">Desulfococcus multivorans DSM 2059</name>
    <dbReference type="NCBI Taxonomy" id="1121405"/>
    <lineage>
        <taxon>Bacteria</taxon>
        <taxon>Pseudomonadati</taxon>
        <taxon>Thermodesulfobacteriota</taxon>
        <taxon>Desulfobacteria</taxon>
        <taxon>Desulfobacterales</taxon>
        <taxon>Desulfococcaceae</taxon>
        <taxon>Desulfococcus</taxon>
    </lineage>
</organism>
<dbReference type="SUPFAM" id="SSF52172">
    <property type="entry name" value="CheY-like"/>
    <property type="match status" value="1"/>
</dbReference>
<dbReference type="PANTHER" id="PTHR45339">
    <property type="entry name" value="HYBRID SIGNAL TRANSDUCTION HISTIDINE KINASE J"/>
    <property type="match status" value="1"/>
</dbReference>
<keyword evidence="14" id="KW-1133">Transmembrane helix</keyword>
<feature type="coiled-coil region" evidence="13">
    <location>
        <begin position="223"/>
        <end position="250"/>
    </location>
</feature>
<dbReference type="STRING" id="897.B2D07_13450"/>
<feature type="domain" description="Response regulatory" evidence="16">
    <location>
        <begin position="530"/>
        <end position="646"/>
    </location>
</feature>
<keyword evidence="19" id="KW-1185">Reference proteome</keyword>
<dbReference type="SMART" id="SM00387">
    <property type="entry name" value="HATPase_c"/>
    <property type="match status" value="1"/>
</dbReference>
<dbReference type="InterPro" id="IPR003661">
    <property type="entry name" value="HisK_dim/P_dom"/>
</dbReference>
<dbReference type="CDD" id="cd16922">
    <property type="entry name" value="HATPase_EvgS-ArcB-TorS-like"/>
    <property type="match status" value="1"/>
</dbReference>
<dbReference type="Pfam" id="PF17152">
    <property type="entry name" value="CHASE8"/>
    <property type="match status" value="1"/>
</dbReference>
<feature type="modified residue" description="4-aspartylphosphate" evidence="12">
    <location>
        <position position="579"/>
    </location>
</feature>
<dbReference type="CDD" id="cd00082">
    <property type="entry name" value="HisKA"/>
    <property type="match status" value="1"/>
</dbReference>
<dbReference type="FunFam" id="3.30.565.10:FF:000010">
    <property type="entry name" value="Sensor histidine kinase RcsC"/>
    <property type="match status" value="1"/>
</dbReference>
<dbReference type="SUPFAM" id="SSF47384">
    <property type="entry name" value="Homodimeric domain of signal transducing histidine kinase"/>
    <property type="match status" value="1"/>
</dbReference>
<dbReference type="PANTHER" id="PTHR45339:SF1">
    <property type="entry name" value="HYBRID SIGNAL TRANSDUCTION HISTIDINE KINASE J"/>
    <property type="match status" value="1"/>
</dbReference>
<dbReference type="PRINTS" id="PR00344">
    <property type="entry name" value="BCTRLSENSOR"/>
</dbReference>
<evidence type="ECO:0000256" key="12">
    <source>
        <dbReference type="PROSITE-ProRule" id="PRU00169"/>
    </source>
</evidence>
<keyword evidence="14" id="KW-0812">Transmembrane</keyword>
<comment type="catalytic activity">
    <reaction evidence="1">
        <text>ATP + protein L-histidine = ADP + protein N-phospho-L-histidine.</text>
        <dbReference type="EC" id="2.7.13.3"/>
    </reaction>
</comment>
<dbReference type="InterPro" id="IPR011006">
    <property type="entry name" value="CheY-like_superfamily"/>
</dbReference>
<gene>
    <name evidence="18" type="ORF">dsmv_2453</name>
</gene>
<keyword evidence="5" id="KW-0808">Transferase</keyword>
<evidence type="ECO:0000259" key="17">
    <source>
        <dbReference type="PROSITE" id="PS50885"/>
    </source>
</evidence>